<feature type="compositionally biased region" description="Polar residues" evidence="1">
    <location>
        <begin position="716"/>
        <end position="725"/>
    </location>
</feature>
<feature type="transmembrane region" description="Helical" evidence="2">
    <location>
        <begin position="588"/>
        <end position="608"/>
    </location>
</feature>
<sequence length="1349" mass="149082">MASTHENAAGNHNENTSIAMASDDKNAVRNDNKKAAMTAEFQLKKSLLLLATLVATVTYVAGLNLPGGSWTEDTPGGQVAGESILRETYSYRYIVFYYCNAVSFAASLVVSLLLLVPSGGGYWHGSLRLIMVIDLFGLMGAYAAGSSRDPFPPVGAALMVAGLTAYVTVPSLCYIVCRFLCCKKESQDQETAALLAEHEILMVLAIFVATVAYVAGMNPPGGFWRSTKEGHHTGGDPILQGGHSGRYMSFFFFNTTAFVTSLLAIVLILDYKKLNIRAGRCGLYGSLLIAIVGLGGAYAAGSCRDPESTIYVVCLGAIYLPLQAALTKAIIFLWNQLKKAFDRVTGAILLENSKLSWIGYMCKYPRKWLAVITSFFTGSRPPPDEKENVNKACEFIQLLAILAATITYQAGLDPPGGLWLENGEGHTVGDSILLTTHPIRYKAFFYSNSVAFVASLVIIVMLQNKKLVRLHILEAAMILDLFSLMGAYAAGSSRDTSTSIYIVAMAGAVLIYVVIHIIFFTLDPRGMHKDVLDKCREVLLLLAILAASITYQAGLTPPGGFWEIDDEKHGHHAGFSILQDKYHRRYKAFFYCNAASFMASVALIILLVNPTLYKPAIECYALFVCMVGGMFGLMAAYAAGSSLHLKASIVVLVLVALVPVFGFAAYLVGSNHRDNNKQPAGEGGATQGDNVADDAAKDQIQPAQQVADGAAKDDQNQPPTTGTKSNQHKDQDNDKAKYLMLLGILAASVTYLTGLKPPGGLWRDDNDGHSAGSPTLNSTSFMASIIVIVLLLCQILRRKRRPPHWSLHTAMVLDMLALLVAYAAGSARKWGTSRNVILLLIPIVVFLWLLFCYKNRRRNTASQKGGAPTTQNTVEGIGICTRYRLITDNIISAHECLHFMKRNRSKNNNFCALKLDMMKAYDRVEWGYLKAIMEKLGFAAPWISVIMNMASSVSFSVMFNGTEGLSCLLKSHNQSSQLGGIKVAPTAPEGERKPAWVSWEVMTRPKYLGGMGFRDLELFNLALLARQAWRILQEPASLSARILKAAYFPNRTILEAELGSRPSQIWRAMLEGRDMLKQGLIQRIGNGQDTMIWEDNWIPKETVPRPITSLVQNPPRKVSDLLLHTNAAWDVDLIRSVFIPIDAEAIMRIPVCTRNIDDFWAWAPDNKGVFSVSSAYKFFMRTKLQRENWLEGRSGPSNEISEGKSWTSLWNLTVPSKIRVFMWTLAKHSLPTKDVLKNRNMSVEDACPLCGCKDSWRHALISCTMSSCIWALSDEELVSQMTSNDEASAQDFLKCSMAKMMWSIIQYAFDLKQLPDSTQDLFGVWLKQFENMKNPRWQWGYLFLNYLET</sequence>
<evidence type="ECO:0000313" key="5">
    <source>
        <dbReference type="EnsemblPlants" id="EMT18993"/>
    </source>
</evidence>
<feature type="transmembrane region" description="Helical" evidence="2">
    <location>
        <begin position="47"/>
        <end position="65"/>
    </location>
</feature>
<dbReference type="GO" id="GO:0016020">
    <property type="term" value="C:membrane"/>
    <property type="evidence" value="ECO:0007669"/>
    <property type="project" value="TreeGrafter"/>
</dbReference>
<feature type="transmembrane region" description="Helical" evidence="2">
    <location>
        <begin position="538"/>
        <end position="555"/>
    </location>
</feature>
<feature type="transmembrane region" description="Helical" evidence="2">
    <location>
        <begin position="620"/>
        <end position="639"/>
    </location>
</feature>
<keyword evidence="2" id="KW-1133">Transmembrane helix</keyword>
<dbReference type="EnsemblPlants" id="EMT18993">
    <property type="protein sequence ID" value="EMT18993"/>
    <property type="gene ID" value="F775_02609"/>
</dbReference>
<feature type="transmembrane region" description="Helical" evidence="2">
    <location>
        <begin position="247"/>
        <end position="269"/>
    </location>
</feature>
<feature type="transmembrane region" description="Helical" evidence="2">
    <location>
        <begin position="645"/>
        <end position="668"/>
    </location>
</feature>
<feature type="transmembrane region" description="Helical" evidence="2">
    <location>
        <begin position="470"/>
        <end position="488"/>
    </location>
</feature>
<feature type="region of interest" description="Disordered" evidence="1">
    <location>
        <begin position="704"/>
        <end position="730"/>
    </location>
</feature>
<evidence type="ECO:0000256" key="2">
    <source>
        <dbReference type="SAM" id="Phobius"/>
    </source>
</evidence>
<keyword evidence="2" id="KW-0472">Membrane</keyword>
<accession>R7WB86</accession>
<dbReference type="ExpressionAtlas" id="R7WB86">
    <property type="expression patterns" value="baseline"/>
</dbReference>
<feature type="transmembrane region" description="Helical" evidence="2">
    <location>
        <begin position="127"/>
        <end position="144"/>
    </location>
</feature>
<feature type="transmembrane region" description="Helical" evidence="2">
    <location>
        <begin position="836"/>
        <end position="853"/>
    </location>
</feature>
<dbReference type="PANTHER" id="PTHR24177:SF262">
    <property type="entry name" value="OS11G0682000 PROTEIN"/>
    <property type="match status" value="1"/>
</dbReference>
<feature type="region of interest" description="Disordered" evidence="1">
    <location>
        <begin position="1"/>
        <end position="21"/>
    </location>
</feature>
<dbReference type="InterPro" id="IPR026960">
    <property type="entry name" value="RVT-Znf"/>
</dbReference>
<feature type="transmembrane region" description="Helical" evidence="2">
    <location>
        <begin position="500"/>
        <end position="522"/>
    </location>
</feature>
<feature type="compositionally biased region" description="Polar residues" evidence="1">
    <location>
        <begin position="1"/>
        <end position="19"/>
    </location>
</feature>
<dbReference type="Pfam" id="PF13962">
    <property type="entry name" value="PGG"/>
    <property type="match status" value="5"/>
</dbReference>
<feature type="transmembrane region" description="Helical" evidence="2">
    <location>
        <begin position="156"/>
        <end position="181"/>
    </location>
</feature>
<feature type="transmembrane region" description="Helical" evidence="2">
    <location>
        <begin position="281"/>
        <end position="298"/>
    </location>
</feature>
<feature type="domain" description="PGG" evidence="3">
    <location>
        <begin position="532"/>
        <end position="643"/>
    </location>
</feature>
<feature type="transmembrane region" description="Helical" evidence="2">
    <location>
        <begin position="936"/>
        <end position="959"/>
    </location>
</feature>
<feature type="transmembrane region" description="Helical" evidence="2">
    <location>
        <begin position="443"/>
        <end position="463"/>
    </location>
</feature>
<feature type="domain" description="PGG" evidence="3">
    <location>
        <begin position="197"/>
        <end position="304"/>
    </location>
</feature>
<evidence type="ECO:0000256" key="1">
    <source>
        <dbReference type="SAM" id="MobiDB-lite"/>
    </source>
</evidence>
<feature type="transmembrane region" description="Helical" evidence="2">
    <location>
        <begin position="738"/>
        <end position="755"/>
    </location>
</feature>
<dbReference type="Pfam" id="PF13966">
    <property type="entry name" value="zf-RVT"/>
    <property type="match status" value="1"/>
</dbReference>
<protein>
    <recommendedName>
        <fullName evidence="6">Reverse transcriptase zinc-binding domain-containing protein</fullName>
    </recommendedName>
</protein>
<feature type="transmembrane region" description="Helical" evidence="2">
    <location>
        <begin position="775"/>
        <end position="793"/>
    </location>
</feature>
<dbReference type="InterPro" id="IPR026961">
    <property type="entry name" value="PGG_dom"/>
</dbReference>
<reference evidence="5" key="1">
    <citation type="submission" date="2015-06" db="UniProtKB">
        <authorList>
            <consortium name="EnsemblPlants"/>
        </authorList>
    </citation>
    <scope>IDENTIFICATION</scope>
</reference>
<feature type="transmembrane region" description="Helical" evidence="2">
    <location>
        <begin position="193"/>
        <end position="215"/>
    </location>
</feature>
<feature type="domain" description="PGG" evidence="3">
    <location>
        <begin position="387"/>
        <end position="494"/>
    </location>
</feature>
<evidence type="ECO:0000259" key="3">
    <source>
        <dbReference type="Pfam" id="PF13962"/>
    </source>
</evidence>
<feature type="domain" description="Reverse transcriptase zinc-binding" evidence="4">
    <location>
        <begin position="1170"/>
        <end position="1270"/>
    </location>
</feature>
<proteinExistence type="predicted"/>
<dbReference type="PANTHER" id="PTHR24177">
    <property type="entry name" value="CASKIN"/>
    <property type="match status" value="1"/>
</dbReference>
<keyword evidence="2" id="KW-0812">Transmembrane</keyword>
<evidence type="ECO:0000259" key="4">
    <source>
        <dbReference type="Pfam" id="PF13966"/>
    </source>
</evidence>
<feature type="transmembrane region" description="Helical" evidence="2">
    <location>
        <begin position="310"/>
        <end position="334"/>
    </location>
</feature>
<name>R7WB86_AEGTA</name>
<feature type="transmembrane region" description="Helical" evidence="2">
    <location>
        <begin position="395"/>
        <end position="412"/>
    </location>
</feature>
<organism evidence="5">
    <name type="scientific">Aegilops tauschii</name>
    <name type="common">Tausch's goatgrass</name>
    <name type="synonym">Aegilops squarrosa</name>
    <dbReference type="NCBI Taxonomy" id="37682"/>
    <lineage>
        <taxon>Eukaryota</taxon>
        <taxon>Viridiplantae</taxon>
        <taxon>Streptophyta</taxon>
        <taxon>Embryophyta</taxon>
        <taxon>Tracheophyta</taxon>
        <taxon>Spermatophyta</taxon>
        <taxon>Magnoliopsida</taxon>
        <taxon>Liliopsida</taxon>
        <taxon>Poales</taxon>
        <taxon>Poaceae</taxon>
        <taxon>BOP clade</taxon>
        <taxon>Pooideae</taxon>
        <taxon>Triticodae</taxon>
        <taxon>Triticeae</taxon>
        <taxon>Triticinae</taxon>
        <taxon>Aegilops</taxon>
    </lineage>
</organism>
<feature type="transmembrane region" description="Helical" evidence="2">
    <location>
        <begin position="95"/>
        <end position="115"/>
    </location>
</feature>
<feature type="transmembrane region" description="Helical" evidence="2">
    <location>
        <begin position="805"/>
        <end position="824"/>
    </location>
</feature>
<evidence type="ECO:0008006" key="6">
    <source>
        <dbReference type="Google" id="ProtNLM"/>
    </source>
</evidence>
<feature type="domain" description="PGG" evidence="3">
    <location>
        <begin position="732"/>
        <end position="828"/>
    </location>
</feature>
<feature type="domain" description="PGG" evidence="3">
    <location>
        <begin position="43"/>
        <end position="148"/>
    </location>
</feature>